<geneLocation type="plasmid" evidence="5">
    <name>parsfin3</name>
</geneLocation>
<dbReference type="RefSeq" id="WP_135678523.1">
    <property type="nucleotide sequence ID" value="NZ_CP038615.1"/>
</dbReference>
<geneLocation type="plasmid" evidence="5">
    <name>parsfin4</name>
</geneLocation>
<dbReference type="EMBL" id="CP038616">
    <property type="protein sequence ID" value="QBY46109.1"/>
    <property type="molecule type" value="Genomic_DNA"/>
</dbReference>
<geneLocation type="plasmid" evidence="4 6">
    <name>paNv_CAN4</name>
</geneLocation>
<reference evidence="3 5" key="1">
    <citation type="submission" date="2019-03" db="EMBL/GenBank/DDBJ databases">
        <title>Long-read sequencing reveals hyperdense prophage content in a complex bacterial symbiont genome.</title>
        <authorList>
            <person name="Frost C.L."/>
            <person name="Siozios S."/>
            <person name="Nadal-Jimenez P."/>
            <person name="Brockhurst M.A."/>
            <person name="King K.C."/>
            <person name="Darby A.C."/>
            <person name="Hurst G.D.D."/>
        </authorList>
    </citation>
    <scope>NUCLEOTIDE SEQUENCE [LARGE SCALE GENOMIC DNA]</scope>
    <source>
        <strain evidence="3 5">FIN</strain>
        <plasmid evidence="2">pArsFIN3</plasmid>
        <plasmid evidence="5">parsfin3</plasmid>
        <plasmid evidence="3">pArsFIN4</plasmid>
        <plasmid evidence="5">parsfin4</plasmid>
    </source>
</reference>
<dbReference type="Proteomes" id="UP001177592">
    <property type="component" value="Plasmid paNv_CAN4"/>
</dbReference>
<geneLocation type="plasmid" evidence="3">
    <name>pArsFIN4</name>
</geneLocation>
<organism evidence="3 5">
    <name type="scientific">Arsenophonus nasoniae</name>
    <name type="common">son-killer infecting Nasonia vitripennis</name>
    <dbReference type="NCBI Taxonomy" id="638"/>
    <lineage>
        <taxon>Bacteria</taxon>
        <taxon>Pseudomonadati</taxon>
        <taxon>Pseudomonadota</taxon>
        <taxon>Gammaproteobacteria</taxon>
        <taxon>Enterobacterales</taxon>
        <taxon>Morganellaceae</taxon>
        <taxon>Arsenophonus</taxon>
    </lineage>
</organism>
<keyword evidence="3" id="KW-0614">Plasmid</keyword>
<evidence type="ECO:0000313" key="5">
    <source>
        <dbReference type="Proteomes" id="UP000295134"/>
    </source>
</evidence>
<dbReference type="KEGG" id="ans:ArsFIN_47200"/>
<feature type="domain" description="Plasmid replication protein RepL" evidence="1">
    <location>
        <begin position="3"/>
        <end position="138"/>
    </location>
</feature>
<dbReference type="InterPro" id="IPR008813">
    <property type="entry name" value="Plasmid_replication_RepL"/>
</dbReference>
<evidence type="ECO:0000313" key="4">
    <source>
        <dbReference type="EMBL" id="WGM08511.1"/>
    </source>
</evidence>
<sequence length="139" mass="16102">MKTTKRKSKIIGKKTYLDQSTGELVDMNVVHMEDTDFNFEKIWLGHILQALDCMGSKKIKVVTWLLDNKNFENTIIATQRDISIKCQVSLPIVTETLKILQKGDILKMKQNGVYMLNPNVIFKGDKNKRLNILLMYNRL</sequence>
<evidence type="ECO:0000259" key="1">
    <source>
        <dbReference type="Pfam" id="PF05732"/>
    </source>
</evidence>
<evidence type="ECO:0000313" key="3">
    <source>
        <dbReference type="EMBL" id="QBY46109.1"/>
    </source>
</evidence>
<dbReference type="AlphaFoldDB" id="A0A4P7L099"/>
<dbReference type="GeneID" id="39752170"/>
<dbReference type="EMBL" id="CP038615">
    <property type="protein sequence ID" value="QBY45935.1"/>
    <property type="molecule type" value="Genomic_DNA"/>
</dbReference>
<keyword evidence="6" id="KW-1185">Reference proteome</keyword>
<accession>A0A4P7L099</accession>
<dbReference type="EMBL" id="CP123527">
    <property type="protein sequence ID" value="WGM08511.1"/>
    <property type="molecule type" value="Genomic_DNA"/>
</dbReference>
<protein>
    <submittedName>
        <fullName evidence="3">Firmicute plasmid replication protein (RepL)</fullName>
    </submittedName>
    <submittedName>
        <fullName evidence="4">Replication/maintenance protein RepL</fullName>
    </submittedName>
</protein>
<proteinExistence type="predicted"/>
<dbReference type="Pfam" id="PF05732">
    <property type="entry name" value="RepL"/>
    <property type="match status" value="1"/>
</dbReference>
<gene>
    <name evidence="2" type="ORF">ArsFIN_45460</name>
    <name evidence="3" type="ORF">ArsFIN_47200</name>
    <name evidence="4" type="ORF">QE258_24195</name>
</gene>
<dbReference type="GO" id="GO:0006276">
    <property type="term" value="P:plasmid maintenance"/>
    <property type="evidence" value="ECO:0007669"/>
    <property type="project" value="InterPro"/>
</dbReference>
<dbReference type="KEGG" id="ans:ArsFIN_45460"/>
<dbReference type="GO" id="GO:0006260">
    <property type="term" value="P:DNA replication"/>
    <property type="evidence" value="ECO:0007669"/>
    <property type="project" value="InterPro"/>
</dbReference>
<dbReference type="Proteomes" id="UP000295134">
    <property type="component" value="Plasmid pArsFIN3"/>
</dbReference>
<evidence type="ECO:0000313" key="6">
    <source>
        <dbReference type="Proteomes" id="UP001177592"/>
    </source>
</evidence>
<reference evidence="4" key="2">
    <citation type="submission" date="2023-04" db="EMBL/GenBank/DDBJ databases">
        <title>Genome dynamics across the evolutionary transition to endosymbiosis.</title>
        <authorList>
            <person name="Siozios S."/>
            <person name="Nadal-Jimenez P."/>
            <person name="Azagi T."/>
            <person name="Sprong H."/>
            <person name="Frost C.L."/>
            <person name="Parratt S.R."/>
            <person name="Taylor G."/>
            <person name="Brettell L."/>
            <person name="Lew K.C."/>
            <person name="Croft L."/>
            <person name="King K.C."/>
            <person name="Brockhurst M.A."/>
            <person name="Hypsa V."/>
            <person name="Novakova E."/>
            <person name="Darby A.C."/>
            <person name="Hurst G.D.D."/>
        </authorList>
    </citation>
    <scope>NUCLEOTIDE SEQUENCE</scope>
    <source>
        <strain evidence="4">ANv_CAN</strain>
        <plasmid evidence="4">paNv_CAN4</plasmid>
    </source>
</reference>
<evidence type="ECO:0000313" key="2">
    <source>
        <dbReference type="EMBL" id="QBY45935.1"/>
    </source>
</evidence>
<name>A0A4P7L099_9GAMM</name>
<geneLocation type="plasmid" evidence="2">
    <name>pArsFIN3</name>
</geneLocation>
<dbReference type="Proteomes" id="UP000295134">
    <property type="component" value="Plasmid pArsFIN4"/>
</dbReference>